<keyword evidence="2" id="KW-1185">Reference proteome</keyword>
<evidence type="ECO:0000313" key="1">
    <source>
        <dbReference type="EMBL" id="WUR03147.1"/>
    </source>
</evidence>
<organism evidence="1 2">
    <name type="scientific">Vairimorpha necatrix</name>
    <dbReference type="NCBI Taxonomy" id="6039"/>
    <lineage>
        <taxon>Eukaryota</taxon>
        <taxon>Fungi</taxon>
        <taxon>Fungi incertae sedis</taxon>
        <taxon>Microsporidia</taxon>
        <taxon>Nosematidae</taxon>
        <taxon>Vairimorpha</taxon>
    </lineage>
</organism>
<sequence length="328" mass="39353">MNKTNLLVYFGFLFASRYGFHSYEKKSKRSCNNFPYLDKPSRGLFDRSSSLRCPTSRVDDIECEDNLITFAALDSKLGCYSKSNLLRCNFYLLECILKSLCRSYNNTNHSIGLDRNDGRHCHELYIIFKRCLYYVDFCDYERYKNFLEKRLYVECFYVIYNNLKCERKLCEYIELLICAQKEYNINSCCFYNSKEKCIIDTSLKCCHESKFLSADFLLDPICILELNLYERTQLLNIVLHRYNRRNEARDEEIRCFLELYNVVYLRNKQLDHQVTAFVLYKLCSEFSLRNHNRSQIILMHNFLKEYKNGLHCREAYFFCLMTFGSCKK</sequence>
<evidence type="ECO:0000313" key="2">
    <source>
        <dbReference type="Proteomes" id="UP001334084"/>
    </source>
</evidence>
<dbReference type="AlphaFoldDB" id="A0AAX4JB01"/>
<dbReference type="GeneID" id="90540952"/>
<dbReference type="RefSeq" id="XP_065329292.1">
    <property type="nucleotide sequence ID" value="XM_065473220.1"/>
</dbReference>
<protein>
    <submittedName>
        <fullName evidence="1">Spore wall protein 30</fullName>
    </submittedName>
</protein>
<dbReference type="KEGG" id="vnx:VNE69_03356"/>
<reference evidence="1" key="1">
    <citation type="journal article" date="2024" name="BMC Genomics">
        <title>Functional annotation of a divergent genome using sequence and structure-based similarity.</title>
        <authorList>
            <person name="Svedberg D."/>
            <person name="Winiger R.R."/>
            <person name="Berg A."/>
            <person name="Sharma H."/>
            <person name="Tellgren-Roth C."/>
            <person name="Debrunner-Vossbrinck B.A."/>
            <person name="Vossbrinck C.R."/>
            <person name="Barandun J."/>
        </authorList>
    </citation>
    <scope>NUCLEOTIDE SEQUENCE</scope>
    <source>
        <strain evidence="1">Illinois isolate</strain>
    </source>
</reference>
<proteinExistence type="predicted"/>
<dbReference type="EMBL" id="CP142728">
    <property type="protein sequence ID" value="WUR03147.1"/>
    <property type="molecule type" value="Genomic_DNA"/>
</dbReference>
<name>A0AAX4JB01_9MICR</name>
<gene>
    <name evidence="1" type="ORF">VNE69_03356</name>
</gene>
<dbReference type="Proteomes" id="UP001334084">
    <property type="component" value="Chromosome 3"/>
</dbReference>
<accession>A0AAX4JB01</accession>